<dbReference type="OrthoDB" id="3149711at2759"/>
<dbReference type="EMBL" id="KL198017">
    <property type="protein sequence ID" value="KDQ20537.1"/>
    <property type="molecule type" value="Genomic_DNA"/>
</dbReference>
<accession>A0A067N8S5</accession>
<sequence>MHRHGLSILRRTSSQLKPTRGCLIRPSSQSRALPTPTTLKYAPLETSGGATQLMTAPSEHRARREAEMVLSEPPVDTSYLAGPSTSTAASVLRTHNVSKASRRAKRAPKQYHKPQSRNGFLRYLVYHLNQPKPPSLAKFLEMHDTYSSLHTIHSYNLLLALSLQRSSHATTTALLARMREEGIQPNKQTWKLITRFHVQYGRTAIAEEIFRQGSAAYRDSATLDVWKELLGTIKRVKDPNGIPSTRSAVEPGQPMDSETPATTPTPPSLPNVPREVDIIELEAEEFSKERTRRILSNLLTLSPAEAAELPAPAVWSLVRYFLNLHPPQPETALSITRLFIARLPPEPSESQLSQTMSLIHLHLRTQNPSSFPTKTPTPSIPPPSTRAHYEHRRLLRTLLNLHPALKPNTETLTFLLGSLRRTKHRGTQGHRLVKFFAAKWGEGLAKDPKIERLLASLALSEGNLDLAEFLMKVHWEHDAPVEENTGDWYKGPILPSRAKKAERILWSRVRERLKKHRLREIEMSEPTS</sequence>
<dbReference type="InterPro" id="IPR011990">
    <property type="entry name" value="TPR-like_helical_dom_sf"/>
</dbReference>
<reference evidence="3" key="1">
    <citation type="journal article" date="2014" name="Proc. Natl. Acad. Sci. U.S.A.">
        <title>Extensive sampling of basidiomycete genomes demonstrates inadequacy of the white-rot/brown-rot paradigm for wood decay fungi.</title>
        <authorList>
            <person name="Riley R."/>
            <person name="Salamov A.A."/>
            <person name="Brown D.W."/>
            <person name="Nagy L.G."/>
            <person name="Floudas D."/>
            <person name="Held B.W."/>
            <person name="Levasseur A."/>
            <person name="Lombard V."/>
            <person name="Morin E."/>
            <person name="Otillar R."/>
            <person name="Lindquist E.A."/>
            <person name="Sun H."/>
            <person name="LaButti K.M."/>
            <person name="Schmutz J."/>
            <person name="Jabbour D."/>
            <person name="Luo H."/>
            <person name="Baker S.E."/>
            <person name="Pisabarro A.G."/>
            <person name="Walton J.D."/>
            <person name="Blanchette R.A."/>
            <person name="Henrissat B."/>
            <person name="Martin F."/>
            <person name="Cullen D."/>
            <person name="Hibbett D.S."/>
            <person name="Grigoriev I.V."/>
        </authorList>
    </citation>
    <scope>NUCLEOTIDE SEQUENCE [LARGE SCALE GENOMIC DNA]</scope>
    <source>
        <strain evidence="3">FD-172 SS1</strain>
    </source>
</reference>
<dbReference type="Gene3D" id="1.25.40.10">
    <property type="entry name" value="Tetratricopeptide repeat domain"/>
    <property type="match status" value="1"/>
</dbReference>
<protein>
    <submittedName>
        <fullName evidence="2">Uncharacterized protein</fullName>
    </submittedName>
</protein>
<dbReference type="AlphaFoldDB" id="A0A067N8S5"/>
<gene>
    <name evidence="2" type="ORF">BOTBODRAFT_26552</name>
</gene>
<evidence type="ECO:0000313" key="3">
    <source>
        <dbReference type="Proteomes" id="UP000027195"/>
    </source>
</evidence>
<dbReference type="InParanoid" id="A0A067N8S5"/>
<feature type="compositionally biased region" description="Basic and acidic residues" evidence="1">
    <location>
        <begin position="58"/>
        <end position="67"/>
    </location>
</feature>
<organism evidence="2 3">
    <name type="scientific">Botryobasidium botryosum (strain FD-172 SS1)</name>
    <dbReference type="NCBI Taxonomy" id="930990"/>
    <lineage>
        <taxon>Eukaryota</taxon>
        <taxon>Fungi</taxon>
        <taxon>Dikarya</taxon>
        <taxon>Basidiomycota</taxon>
        <taxon>Agaricomycotina</taxon>
        <taxon>Agaricomycetes</taxon>
        <taxon>Cantharellales</taxon>
        <taxon>Botryobasidiaceae</taxon>
        <taxon>Botryobasidium</taxon>
    </lineage>
</organism>
<proteinExistence type="predicted"/>
<feature type="region of interest" description="Disordered" evidence="1">
    <location>
        <begin position="1"/>
        <end position="67"/>
    </location>
</feature>
<evidence type="ECO:0000313" key="2">
    <source>
        <dbReference type="EMBL" id="KDQ20537.1"/>
    </source>
</evidence>
<feature type="region of interest" description="Disordered" evidence="1">
    <location>
        <begin position="237"/>
        <end position="272"/>
    </location>
</feature>
<dbReference type="Proteomes" id="UP000027195">
    <property type="component" value="Unassembled WGS sequence"/>
</dbReference>
<dbReference type="HOGENOM" id="CLU_515781_0_0_1"/>
<name>A0A067N8S5_BOTB1</name>
<feature type="compositionally biased region" description="Polar residues" evidence="1">
    <location>
        <begin position="26"/>
        <end position="38"/>
    </location>
</feature>
<feature type="compositionally biased region" description="Low complexity" evidence="1">
    <location>
        <begin position="368"/>
        <end position="377"/>
    </location>
</feature>
<feature type="region of interest" description="Disordered" evidence="1">
    <location>
        <begin position="366"/>
        <end position="386"/>
    </location>
</feature>
<keyword evidence="3" id="KW-1185">Reference proteome</keyword>
<evidence type="ECO:0000256" key="1">
    <source>
        <dbReference type="SAM" id="MobiDB-lite"/>
    </source>
</evidence>